<dbReference type="Proteomes" id="UP000728968">
    <property type="component" value="Unassembled WGS sequence"/>
</dbReference>
<protein>
    <submittedName>
        <fullName evidence="1">Uncharacterized protein</fullName>
    </submittedName>
</protein>
<keyword evidence="2" id="KW-1185">Reference proteome</keyword>
<accession>A0ABS2G2N5</accession>
<proteinExistence type="predicted"/>
<reference evidence="1 2" key="1">
    <citation type="journal article" date="2021" name="Sci. Rep.">
        <title>The distribution of antibiotic resistance genes in chicken gut microbiota commensals.</title>
        <authorList>
            <person name="Juricova H."/>
            <person name="Matiasovicova J."/>
            <person name="Kubasova T."/>
            <person name="Cejkova D."/>
            <person name="Rychlik I."/>
        </authorList>
    </citation>
    <scope>NUCLEOTIDE SEQUENCE [LARGE SCALE GENOMIC DNA]</scope>
    <source>
        <strain evidence="1 2">An425</strain>
    </source>
</reference>
<evidence type="ECO:0000313" key="2">
    <source>
        <dbReference type="Proteomes" id="UP000728968"/>
    </source>
</evidence>
<evidence type="ECO:0000313" key="1">
    <source>
        <dbReference type="EMBL" id="MBM6875132.1"/>
    </source>
</evidence>
<name>A0ABS2G2N5_FUSMR</name>
<dbReference type="RefSeq" id="WP_204716082.1">
    <property type="nucleotide sequence ID" value="NZ_JACJLT010000037.1"/>
</dbReference>
<organism evidence="1 2">
    <name type="scientific">Fusobacterium mortiferum</name>
    <dbReference type="NCBI Taxonomy" id="850"/>
    <lineage>
        <taxon>Bacteria</taxon>
        <taxon>Fusobacteriati</taxon>
        <taxon>Fusobacteriota</taxon>
        <taxon>Fusobacteriia</taxon>
        <taxon>Fusobacteriales</taxon>
        <taxon>Fusobacteriaceae</taxon>
        <taxon>Fusobacterium</taxon>
    </lineage>
</organism>
<dbReference type="EMBL" id="JACJLT010000037">
    <property type="protein sequence ID" value="MBM6875132.1"/>
    <property type="molecule type" value="Genomic_DNA"/>
</dbReference>
<gene>
    <name evidence="1" type="ORF">H6A04_05625</name>
</gene>
<sequence length="59" mass="6908">MIPDKKIHVNYKKSIPEIVIGTGALKKRVQFGKYIIKDKNGKLYILSKENFEKEFKIIN</sequence>
<comment type="caution">
    <text evidence="1">The sequence shown here is derived from an EMBL/GenBank/DDBJ whole genome shotgun (WGS) entry which is preliminary data.</text>
</comment>